<dbReference type="InterPro" id="IPR003439">
    <property type="entry name" value="ABC_transporter-like_ATP-bd"/>
</dbReference>
<name>A0A1Q2CC33_9ACTN</name>
<dbReference type="FunFam" id="3.40.50.300:FF:000425">
    <property type="entry name" value="Probable ABC transporter, ATP-binding subunit"/>
    <property type="match status" value="1"/>
</dbReference>
<dbReference type="PANTHER" id="PTHR42781:SF5">
    <property type="entry name" value="PUTRESCINE TRANSPORT ATP-BINDING PROTEIN POTG"/>
    <property type="match status" value="1"/>
</dbReference>
<keyword evidence="8" id="KW-0408">Iron</keyword>
<keyword evidence="6" id="KW-0067">ATP-binding</keyword>
<evidence type="ECO:0000256" key="4">
    <source>
        <dbReference type="ARBA" id="ARBA00022519"/>
    </source>
</evidence>
<accession>A0A1Q2CC33</accession>
<evidence type="ECO:0000256" key="1">
    <source>
        <dbReference type="ARBA" id="ARBA00022448"/>
    </source>
</evidence>
<dbReference type="CDD" id="cd03259">
    <property type="entry name" value="ABC_Carb_Solutes_like"/>
    <property type="match status" value="1"/>
</dbReference>
<evidence type="ECO:0000256" key="7">
    <source>
        <dbReference type="ARBA" id="ARBA00022967"/>
    </source>
</evidence>
<evidence type="ECO:0000256" key="10">
    <source>
        <dbReference type="ARBA" id="ARBA00023136"/>
    </source>
</evidence>
<dbReference type="InterPro" id="IPR050093">
    <property type="entry name" value="ABC_SmlMolc_Importer"/>
</dbReference>
<keyword evidence="1" id="KW-0813">Transport</keyword>
<evidence type="ECO:0000256" key="8">
    <source>
        <dbReference type="ARBA" id="ARBA00023004"/>
    </source>
</evidence>
<dbReference type="SMART" id="SM00382">
    <property type="entry name" value="AAA"/>
    <property type="match status" value="1"/>
</dbReference>
<dbReference type="GO" id="GO:0016887">
    <property type="term" value="F:ATP hydrolysis activity"/>
    <property type="evidence" value="ECO:0007669"/>
    <property type="project" value="InterPro"/>
</dbReference>
<evidence type="ECO:0000256" key="11">
    <source>
        <dbReference type="ARBA" id="ARBA00066388"/>
    </source>
</evidence>
<protein>
    <recommendedName>
        <fullName evidence="11">ABC-type quaternary amine transporter</fullName>
        <ecNumber evidence="11">7.6.2.9</ecNumber>
    </recommendedName>
</protein>
<keyword evidence="4" id="KW-0997">Cell inner membrane</keyword>
<dbReference type="PROSITE" id="PS00211">
    <property type="entry name" value="ABC_TRANSPORTER_1"/>
    <property type="match status" value="1"/>
</dbReference>
<dbReference type="EMBL" id="CP019605">
    <property type="protein sequence ID" value="AQP43669.1"/>
    <property type="molecule type" value="Genomic_DNA"/>
</dbReference>
<evidence type="ECO:0000256" key="3">
    <source>
        <dbReference type="ARBA" id="ARBA00022496"/>
    </source>
</evidence>
<evidence type="ECO:0000256" key="9">
    <source>
        <dbReference type="ARBA" id="ARBA00023065"/>
    </source>
</evidence>
<gene>
    <name evidence="13" type="ORF">RPIT_01625</name>
</gene>
<dbReference type="GO" id="GO:0015418">
    <property type="term" value="F:ABC-type quaternary ammonium compound transporting activity"/>
    <property type="evidence" value="ECO:0007669"/>
    <property type="project" value="UniProtKB-EC"/>
</dbReference>
<dbReference type="InterPro" id="IPR015853">
    <property type="entry name" value="ABC_transpr_FbpC"/>
</dbReference>
<keyword evidence="5" id="KW-0547">Nucleotide-binding</keyword>
<dbReference type="RefSeq" id="WP_218121617.1">
    <property type="nucleotide sequence ID" value="NZ_CP019605.1"/>
</dbReference>
<dbReference type="PROSITE" id="PS50893">
    <property type="entry name" value="ABC_TRANSPORTER_2"/>
    <property type="match status" value="1"/>
</dbReference>
<evidence type="ECO:0000256" key="2">
    <source>
        <dbReference type="ARBA" id="ARBA00022475"/>
    </source>
</evidence>
<dbReference type="KEGG" id="tfl:RPIT_01625"/>
<dbReference type="GO" id="GO:0015408">
    <property type="term" value="F:ABC-type ferric iron transporter activity"/>
    <property type="evidence" value="ECO:0007669"/>
    <property type="project" value="InterPro"/>
</dbReference>
<evidence type="ECO:0000313" key="14">
    <source>
        <dbReference type="Proteomes" id="UP000188324"/>
    </source>
</evidence>
<evidence type="ECO:0000256" key="6">
    <source>
        <dbReference type="ARBA" id="ARBA00022840"/>
    </source>
</evidence>
<feature type="domain" description="ABC transporter" evidence="12">
    <location>
        <begin position="4"/>
        <end position="232"/>
    </location>
</feature>
<dbReference type="GO" id="GO:0016020">
    <property type="term" value="C:membrane"/>
    <property type="evidence" value="ECO:0007669"/>
    <property type="project" value="InterPro"/>
</dbReference>
<dbReference type="EC" id="7.6.2.9" evidence="11"/>
<evidence type="ECO:0000313" key="13">
    <source>
        <dbReference type="EMBL" id="AQP43669.1"/>
    </source>
</evidence>
<organism evidence="13 14">
    <name type="scientific">Tessaracoccus flavus</name>
    <dbReference type="NCBI Taxonomy" id="1610493"/>
    <lineage>
        <taxon>Bacteria</taxon>
        <taxon>Bacillati</taxon>
        <taxon>Actinomycetota</taxon>
        <taxon>Actinomycetes</taxon>
        <taxon>Propionibacteriales</taxon>
        <taxon>Propionibacteriaceae</taxon>
        <taxon>Tessaracoccus</taxon>
    </lineage>
</organism>
<dbReference type="Proteomes" id="UP000188324">
    <property type="component" value="Chromosome"/>
</dbReference>
<keyword evidence="7" id="KW-1278">Translocase</keyword>
<dbReference type="Gene3D" id="3.40.50.300">
    <property type="entry name" value="P-loop containing nucleotide triphosphate hydrolases"/>
    <property type="match status" value="1"/>
</dbReference>
<proteinExistence type="predicted"/>
<dbReference type="GO" id="GO:0005524">
    <property type="term" value="F:ATP binding"/>
    <property type="evidence" value="ECO:0007669"/>
    <property type="project" value="UniProtKB-KW"/>
</dbReference>
<keyword evidence="9" id="KW-0406">Ion transport</keyword>
<dbReference type="SUPFAM" id="SSF52540">
    <property type="entry name" value="P-loop containing nucleoside triphosphate hydrolases"/>
    <property type="match status" value="1"/>
</dbReference>
<sequence>MVGLEVRDAVVRYGATTAVDHVSLQVTPGAVVALLGPSGSGKSTLLRAIAGLEPLVSGAVLWDGTDLARVKVHKRNFGMVFQDAQLFPTMTVGRNIAYGLGSLGRAAQRERVAEMLDLIGLPGFESRRVTELSGGQAQRIALARSLAPSPRLLLLDEPLSALDTGLRRRLADDLARILRATHTTAIHVTHDHQEAYTVADTVAVLQEGRLLQEADPDALRRTPASREVAAFLGFRAFVTQQQARVLLWDGTLPVGTVLGIGPGSLVPDQAGVEVPILDQGFTVDDVEVGVRLPDGQRAVVSVPERLDSSTMRIRLIGGAVTPV</sequence>
<keyword evidence="14" id="KW-1185">Reference proteome</keyword>
<reference evidence="13 14" key="1">
    <citation type="journal article" date="2016" name="Int. J. Syst. Evol. Microbiol.">
        <title>Tessaracoccus flavus sp. nov., isolated from the drainage system of a lindane-producing factory.</title>
        <authorList>
            <person name="Kumari R."/>
            <person name="Singh P."/>
            <person name="Schumann P."/>
            <person name="Lal R."/>
        </authorList>
    </citation>
    <scope>NUCLEOTIDE SEQUENCE [LARGE SCALE GENOMIC DNA]</scope>
    <source>
        <strain evidence="13 14">RP1T</strain>
    </source>
</reference>
<dbReference type="STRING" id="1610493.RPIT_01625"/>
<dbReference type="Pfam" id="PF00005">
    <property type="entry name" value="ABC_tran"/>
    <property type="match status" value="1"/>
</dbReference>
<dbReference type="InterPro" id="IPR027417">
    <property type="entry name" value="P-loop_NTPase"/>
</dbReference>
<keyword evidence="3" id="KW-0410">Iron transport</keyword>
<dbReference type="InterPro" id="IPR017871">
    <property type="entry name" value="ABC_transporter-like_CS"/>
</dbReference>
<keyword evidence="2" id="KW-1003">Cell membrane</keyword>
<dbReference type="AlphaFoldDB" id="A0A1Q2CC33"/>
<dbReference type="InterPro" id="IPR003593">
    <property type="entry name" value="AAA+_ATPase"/>
</dbReference>
<evidence type="ECO:0000256" key="5">
    <source>
        <dbReference type="ARBA" id="ARBA00022741"/>
    </source>
</evidence>
<evidence type="ECO:0000259" key="12">
    <source>
        <dbReference type="PROSITE" id="PS50893"/>
    </source>
</evidence>
<dbReference type="PANTHER" id="PTHR42781">
    <property type="entry name" value="SPERMIDINE/PUTRESCINE IMPORT ATP-BINDING PROTEIN POTA"/>
    <property type="match status" value="1"/>
</dbReference>
<keyword evidence="10" id="KW-0472">Membrane</keyword>